<proteinExistence type="predicted"/>
<sequence>MLDGVIDQYLATVTEREFDAPLLALLQANSFTDVHQLHGAFEFGKDFIAKRREDGELRQYALQSKAGDINLAEWRTIRYQVDEIRSDGLAHPHFDRNLPRAAVLVTTGRLVGGAALQAQDYNTRVQGLGEPGFELWDRDTLRPMLAAAPACGLAAGSPGDLLELLGQIDQHKINYQAVERYTRRWTTKPLQQVAIEFAVVANRLRDNRRTDLAATVALAALRAAVCQPTAPQSAELACSAKLLHAAYATRLLERYADAASNPMDLLKEIAPGFIHLTYPVICLRLAEIWGLLGISPDVDAATAARARQTVRTLLTHQPGAAHPVSDNWAASMIPAVLSLRVEDPATVETYLRAATGWVADAYDTGLGLAPVGASPTEEATHFLGPELEHIEIATPSTSYAATVLLDLAVAANLPETYEFILNELLAAGAKPTLTVADETRALWGAARNGLALIPVVRYTESWTDSNCQASHHLADDASGIAAWDAIALSTLPRNRHPWWALQRLMTQAGAARHQSS</sequence>
<name>A0ABS1XT94_9ACTN</name>
<dbReference type="Proteomes" id="UP000601027">
    <property type="component" value="Unassembled WGS sequence"/>
</dbReference>
<accession>A0ABS1XT94</accession>
<comment type="caution">
    <text evidence="1">The sequence shown here is derived from an EMBL/GenBank/DDBJ whole genome shotgun (WGS) entry which is preliminary data.</text>
</comment>
<dbReference type="RefSeq" id="WP_203174889.1">
    <property type="nucleotide sequence ID" value="NZ_JAEVHM010000042.1"/>
</dbReference>
<gene>
    <name evidence="1" type="ORF">JNW91_11755</name>
</gene>
<protein>
    <recommendedName>
        <fullName evidence="3">Restriction endonuclease type IV Mrr domain-containing protein</fullName>
    </recommendedName>
</protein>
<organism evidence="1 2">
    <name type="scientific">Micromonospora parastrephiae</name>
    <dbReference type="NCBI Taxonomy" id="2806101"/>
    <lineage>
        <taxon>Bacteria</taxon>
        <taxon>Bacillati</taxon>
        <taxon>Actinomycetota</taxon>
        <taxon>Actinomycetes</taxon>
        <taxon>Micromonosporales</taxon>
        <taxon>Micromonosporaceae</taxon>
        <taxon>Micromonospora</taxon>
    </lineage>
</organism>
<keyword evidence="2" id="KW-1185">Reference proteome</keyword>
<reference evidence="1 2" key="1">
    <citation type="submission" date="2021-01" db="EMBL/GenBank/DDBJ databases">
        <title>Draft genome sequence of Micromonospora sp. strain STR1_7.</title>
        <authorList>
            <person name="Karlyshev A."/>
            <person name="Jawad R."/>
        </authorList>
    </citation>
    <scope>NUCLEOTIDE SEQUENCE [LARGE SCALE GENOMIC DNA]</scope>
    <source>
        <strain evidence="1 2">STR1-7</strain>
    </source>
</reference>
<evidence type="ECO:0000313" key="1">
    <source>
        <dbReference type="EMBL" id="MBM0232480.1"/>
    </source>
</evidence>
<dbReference type="EMBL" id="JAEVHM010000042">
    <property type="protein sequence ID" value="MBM0232480.1"/>
    <property type="molecule type" value="Genomic_DNA"/>
</dbReference>
<evidence type="ECO:0000313" key="2">
    <source>
        <dbReference type="Proteomes" id="UP000601027"/>
    </source>
</evidence>
<evidence type="ECO:0008006" key="3">
    <source>
        <dbReference type="Google" id="ProtNLM"/>
    </source>
</evidence>